<dbReference type="PANTHER" id="PTHR48022">
    <property type="entry name" value="PLASTIDIC GLUCOSE TRANSPORTER 4"/>
    <property type="match status" value="1"/>
</dbReference>
<evidence type="ECO:0000256" key="6">
    <source>
        <dbReference type="SAM" id="Phobius"/>
    </source>
</evidence>
<dbReference type="RefSeq" id="XP_033660384.1">
    <property type="nucleotide sequence ID" value="XM_033818977.1"/>
</dbReference>
<dbReference type="InterPro" id="IPR050360">
    <property type="entry name" value="MFS_Sugar_Transporters"/>
</dbReference>
<evidence type="ECO:0000313" key="9">
    <source>
        <dbReference type="Proteomes" id="UP000799537"/>
    </source>
</evidence>
<organism evidence="8 9">
    <name type="scientific">Zasmidium cellare ATCC 36951</name>
    <dbReference type="NCBI Taxonomy" id="1080233"/>
    <lineage>
        <taxon>Eukaryota</taxon>
        <taxon>Fungi</taxon>
        <taxon>Dikarya</taxon>
        <taxon>Ascomycota</taxon>
        <taxon>Pezizomycotina</taxon>
        <taxon>Dothideomycetes</taxon>
        <taxon>Dothideomycetidae</taxon>
        <taxon>Mycosphaerellales</taxon>
        <taxon>Mycosphaerellaceae</taxon>
        <taxon>Zasmidium</taxon>
    </lineage>
</organism>
<dbReference type="InterPro" id="IPR036259">
    <property type="entry name" value="MFS_trans_sf"/>
</dbReference>
<name>A0A6A6BXR6_ZASCE</name>
<feature type="transmembrane region" description="Helical" evidence="6">
    <location>
        <begin position="221"/>
        <end position="241"/>
    </location>
</feature>
<evidence type="ECO:0000256" key="1">
    <source>
        <dbReference type="ARBA" id="ARBA00004141"/>
    </source>
</evidence>
<comment type="similarity">
    <text evidence="2">Belongs to the major facilitator superfamily. Sugar transporter (TC 2.A.1.1) family.</text>
</comment>
<reference evidence="8" key="1">
    <citation type="journal article" date="2020" name="Stud. Mycol.">
        <title>101 Dothideomycetes genomes: a test case for predicting lifestyles and emergence of pathogens.</title>
        <authorList>
            <person name="Haridas S."/>
            <person name="Albert R."/>
            <person name="Binder M."/>
            <person name="Bloem J."/>
            <person name="Labutti K."/>
            <person name="Salamov A."/>
            <person name="Andreopoulos B."/>
            <person name="Baker S."/>
            <person name="Barry K."/>
            <person name="Bills G."/>
            <person name="Bluhm B."/>
            <person name="Cannon C."/>
            <person name="Castanera R."/>
            <person name="Culley D."/>
            <person name="Daum C."/>
            <person name="Ezra D."/>
            <person name="Gonzalez J."/>
            <person name="Henrissat B."/>
            <person name="Kuo A."/>
            <person name="Liang C."/>
            <person name="Lipzen A."/>
            <person name="Lutzoni F."/>
            <person name="Magnuson J."/>
            <person name="Mondo S."/>
            <person name="Nolan M."/>
            <person name="Ohm R."/>
            <person name="Pangilinan J."/>
            <person name="Park H.-J."/>
            <person name="Ramirez L."/>
            <person name="Alfaro M."/>
            <person name="Sun H."/>
            <person name="Tritt A."/>
            <person name="Yoshinaga Y."/>
            <person name="Zwiers L.-H."/>
            <person name="Turgeon B."/>
            <person name="Goodwin S."/>
            <person name="Spatafora J."/>
            <person name="Crous P."/>
            <person name="Grigoriev I."/>
        </authorList>
    </citation>
    <scope>NUCLEOTIDE SEQUENCE</scope>
    <source>
        <strain evidence="8">ATCC 36951</strain>
    </source>
</reference>
<dbReference type="InterPro" id="IPR020846">
    <property type="entry name" value="MFS_dom"/>
</dbReference>
<evidence type="ECO:0000313" key="8">
    <source>
        <dbReference type="EMBL" id="KAF2159495.1"/>
    </source>
</evidence>
<feature type="transmembrane region" description="Helical" evidence="6">
    <location>
        <begin position="253"/>
        <end position="275"/>
    </location>
</feature>
<evidence type="ECO:0000256" key="5">
    <source>
        <dbReference type="ARBA" id="ARBA00023136"/>
    </source>
</evidence>
<feature type="transmembrane region" description="Helical" evidence="6">
    <location>
        <begin position="162"/>
        <end position="184"/>
    </location>
</feature>
<keyword evidence="4 6" id="KW-1133">Transmembrane helix</keyword>
<dbReference type="PROSITE" id="PS50850">
    <property type="entry name" value="MFS"/>
    <property type="match status" value="1"/>
</dbReference>
<proteinExistence type="inferred from homology"/>
<keyword evidence="5 6" id="KW-0472">Membrane</keyword>
<dbReference type="InterPro" id="IPR005828">
    <property type="entry name" value="MFS_sugar_transport-like"/>
</dbReference>
<feature type="transmembrane region" description="Helical" evidence="6">
    <location>
        <begin position="191"/>
        <end position="209"/>
    </location>
</feature>
<feature type="transmembrane region" description="Helical" evidence="6">
    <location>
        <begin position="324"/>
        <end position="342"/>
    </location>
</feature>
<keyword evidence="9" id="KW-1185">Reference proteome</keyword>
<sequence length="376" mass="41002">MAGKCISAIGLGALIAVGITHGVECIPADNRPVLLSLYGIANALGVFIGACILVGSSMLEPVTNDWQWKVLVLIQIPAGVVLAGLVWRFPESPRWLLIQHHVDEAHRSFAFYFNGVPDSSRIETLVQIVQGHLRHEEVSRHSTSWTDIYRGRNLRRTLLSGFILTMLALCGVQFVLTYGTVFLMQAGISNVYVTNVAISACTLAGSLLSPVSLEYAGCRGSVLWSSAATAFCMLTFAAVSSGSGADSEVARNVLVTFICLWAFCFGAGLGGAAWLTSSEMHSLRPRTYGQASSAAVYQIWSFAATFWTPYMLRLEYGNMGTNVGYFYFGLTLVMFVLAFLFVPETAKLSLEQIDDYFNSGRPAWRTSLRRNRDAGA</sequence>
<dbReference type="GO" id="GO:0016020">
    <property type="term" value="C:membrane"/>
    <property type="evidence" value="ECO:0007669"/>
    <property type="project" value="UniProtKB-SubCell"/>
</dbReference>
<protein>
    <recommendedName>
        <fullName evidence="7">Major facilitator superfamily (MFS) profile domain-containing protein</fullName>
    </recommendedName>
</protein>
<evidence type="ECO:0000259" key="7">
    <source>
        <dbReference type="PROSITE" id="PS50850"/>
    </source>
</evidence>
<feature type="transmembrane region" description="Helical" evidence="6">
    <location>
        <begin position="295"/>
        <end position="312"/>
    </location>
</feature>
<dbReference type="Gene3D" id="1.20.1250.20">
    <property type="entry name" value="MFS general substrate transporter like domains"/>
    <property type="match status" value="1"/>
</dbReference>
<feature type="domain" description="Major facilitator superfamily (MFS) profile" evidence="7">
    <location>
        <begin position="1"/>
        <end position="346"/>
    </location>
</feature>
<feature type="transmembrane region" description="Helical" evidence="6">
    <location>
        <begin position="35"/>
        <end position="56"/>
    </location>
</feature>
<gene>
    <name evidence="8" type="ORF">M409DRAFT_70950</name>
</gene>
<comment type="subcellular location">
    <subcellularLocation>
        <location evidence="1">Membrane</location>
        <topology evidence="1">Multi-pass membrane protein</topology>
    </subcellularLocation>
</comment>
<dbReference type="Proteomes" id="UP000799537">
    <property type="component" value="Unassembled WGS sequence"/>
</dbReference>
<dbReference type="OrthoDB" id="6612291at2759"/>
<dbReference type="AlphaFoldDB" id="A0A6A6BXR6"/>
<dbReference type="PANTHER" id="PTHR48022:SF2">
    <property type="entry name" value="PLASTIDIC GLUCOSE TRANSPORTER 4"/>
    <property type="match status" value="1"/>
</dbReference>
<evidence type="ECO:0000256" key="3">
    <source>
        <dbReference type="ARBA" id="ARBA00022692"/>
    </source>
</evidence>
<evidence type="ECO:0000256" key="2">
    <source>
        <dbReference type="ARBA" id="ARBA00010992"/>
    </source>
</evidence>
<dbReference type="EMBL" id="ML993636">
    <property type="protein sequence ID" value="KAF2159495.1"/>
    <property type="molecule type" value="Genomic_DNA"/>
</dbReference>
<evidence type="ECO:0000256" key="4">
    <source>
        <dbReference type="ARBA" id="ARBA00022989"/>
    </source>
</evidence>
<feature type="transmembrane region" description="Helical" evidence="6">
    <location>
        <begin position="68"/>
        <end position="87"/>
    </location>
</feature>
<dbReference type="SUPFAM" id="SSF103473">
    <property type="entry name" value="MFS general substrate transporter"/>
    <property type="match status" value="1"/>
</dbReference>
<dbReference type="GO" id="GO:0005351">
    <property type="term" value="F:carbohydrate:proton symporter activity"/>
    <property type="evidence" value="ECO:0007669"/>
    <property type="project" value="TreeGrafter"/>
</dbReference>
<accession>A0A6A6BXR6</accession>
<dbReference type="Pfam" id="PF00083">
    <property type="entry name" value="Sugar_tr"/>
    <property type="match status" value="1"/>
</dbReference>
<dbReference type="GeneID" id="54572249"/>
<keyword evidence="3 6" id="KW-0812">Transmembrane</keyword>